<keyword evidence="4" id="KW-1185">Reference proteome</keyword>
<name>M0M4I6_9EURY</name>
<evidence type="ECO:0000313" key="4">
    <source>
        <dbReference type="Proteomes" id="UP000011566"/>
    </source>
</evidence>
<reference evidence="3 4" key="1">
    <citation type="journal article" date="2014" name="PLoS Genet.">
        <title>Phylogenetically driven sequencing of extremely halophilic archaea reveals strategies for static and dynamic osmo-response.</title>
        <authorList>
            <person name="Becker E.A."/>
            <person name="Seitzer P.M."/>
            <person name="Tritt A."/>
            <person name="Larsen D."/>
            <person name="Krusor M."/>
            <person name="Yao A.I."/>
            <person name="Wu D."/>
            <person name="Madern D."/>
            <person name="Eisen J.A."/>
            <person name="Darling A.E."/>
            <person name="Facciotti M.T."/>
        </authorList>
    </citation>
    <scope>NUCLEOTIDE SEQUENCE [LARGE SCALE GENOMIC DNA]</scope>
    <source>
        <strain evidence="3 4">100A6</strain>
    </source>
</reference>
<dbReference type="EMBL" id="AOMB01000010">
    <property type="protein sequence ID" value="EMA40601.1"/>
    <property type="molecule type" value="Genomic_DNA"/>
</dbReference>
<proteinExistence type="predicted"/>
<dbReference type="AlphaFoldDB" id="M0M4I6"/>
<organism evidence="3 4">
    <name type="scientific">Halococcus hamelinensis 100A6</name>
    <dbReference type="NCBI Taxonomy" id="1132509"/>
    <lineage>
        <taxon>Archaea</taxon>
        <taxon>Methanobacteriati</taxon>
        <taxon>Methanobacteriota</taxon>
        <taxon>Stenosarchaea group</taxon>
        <taxon>Halobacteria</taxon>
        <taxon>Halobacteriales</taxon>
        <taxon>Halococcaceae</taxon>
        <taxon>Halococcus</taxon>
    </lineage>
</organism>
<dbReference type="RefSeq" id="WP_007691069.1">
    <property type="nucleotide sequence ID" value="NZ_AJRK01000025.1"/>
</dbReference>
<evidence type="ECO:0000256" key="1">
    <source>
        <dbReference type="SAM" id="MobiDB-lite"/>
    </source>
</evidence>
<dbReference type="SUPFAM" id="SSF101852">
    <property type="entry name" value="Bacterial fluorinating enzyme, C-terminal domain"/>
    <property type="match status" value="1"/>
</dbReference>
<dbReference type="OrthoDB" id="350369at2157"/>
<dbReference type="InterPro" id="IPR046470">
    <property type="entry name" value="SAM_HAT_C"/>
</dbReference>
<feature type="domain" description="S-adenosyl-l-methionine hydroxide adenosyltransferase C-terminal" evidence="2">
    <location>
        <begin position="168"/>
        <end position="246"/>
    </location>
</feature>
<dbReference type="PATRIC" id="fig|1132509.6.peg.873"/>
<feature type="region of interest" description="Disordered" evidence="1">
    <location>
        <begin position="237"/>
        <end position="256"/>
    </location>
</feature>
<evidence type="ECO:0000313" key="3">
    <source>
        <dbReference type="EMBL" id="EMA40601.1"/>
    </source>
</evidence>
<evidence type="ECO:0000259" key="2">
    <source>
        <dbReference type="Pfam" id="PF20257"/>
    </source>
</evidence>
<dbReference type="Gene3D" id="2.40.30.90">
    <property type="entry name" value="Bacterial fluorinating enzyme like"/>
    <property type="match status" value="1"/>
</dbReference>
<dbReference type="InterPro" id="IPR023227">
    <property type="entry name" value="SAM_OH_AdoTrfase_C_sf"/>
</dbReference>
<accession>M0M4I6</accession>
<comment type="caution">
    <text evidence="3">The sequence shown here is derived from an EMBL/GenBank/DDBJ whole genome shotgun (WGS) entry which is preliminary data.</text>
</comment>
<sequence length="256" mass="27460">MNPFIHLIADYGAGDPSFSEVVQRLKHEDPSITVNKTPVAPFSTVATGFWIEQLGVHNPGFEGLAIYSNTAPRSDETGPRQSNEGEQLCYLELENDVPVLAVDGGYNLSFVKDRITTFREVDAPESGSQFRSRDYFPRRVAEVANGNVESVGEELPVEDIPAKPESAVCHVDGYGNVKTSIRASALDASGEVTVEIGSHTEEVVAREAIFEADEGSLVLAPGSSGGEDPYLEVVHRGGSAAETFGHPSPGDSIELR</sequence>
<protein>
    <recommendedName>
        <fullName evidence="2">S-adenosyl-l-methionine hydroxide adenosyltransferase C-terminal domain-containing protein</fullName>
    </recommendedName>
</protein>
<dbReference type="Proteomes" id="UP000011566">
    <property type="component" value="Unassembled WGS sequence"/>
</dbReference>
<dbReference type="eggNOG" id="arCOG04309">
    <property type="taxonomic scope" value="Archaea"/>
</dbReference>
<dbReference type="Pfam" id="PF20257">
    <property type="entry name" value="SAM_HAT_C"/>
    <property type="match status" value="1"/>
</dbReference>
<gene>
    <name evidence="3" type="ORF">C447_03746</name>
</gene>